<name>A0A1H1PM59_9FLAO</name>
<organism evidence="3 4">
    <name type="scientific">Christiangramia echinicola</name>
    <dbReference type="NCBI Taxonomy" id="279359"/>
    <lineage>
        <taxon>Bacteria</taxon>
        <taxon>Pseudomonadati</taxon>
        <taxon>Bacteroidota</taxon>
        <taxon>Flavobacteriia</taxon>
        <taxon>Flavobacteriales</taxon>
        <taxon>Flavobacteriaceae</taxon>
        <taxon>Christiangramia</taxon>
    </lineage>
</organism>
<gene>
    <name evidence="3" type="ORF">SAMN04488552_2167</name>
</gene>
<protein>
    <submittedName>
        <fullName evidence="3">Peroxiredoxin</fullName>
    </submittedName>
</protein>
<dbReference type="InterPro" id="IPR017937">
    <property type="entry name" value="Thioredoxin_CS"/>
</dbReference>
<dbReference type="AlphaFoldDB" id="A0A1H1PM59"/>
<dbReference type="STRING" id="1250231.SAMN04488552_2167"/>
<feature type="domain" description="Thioredoxin" evidence="2">
    <location>
        <begin position="480"/>
        <end position="635"/>
    </location>
</feature>
<reference evidence="3 4" key="1">
    <citation type="submission" date="2016-10" db="EMBL/GenBank/DDBJ databases">
        <authorList>
            <person name="Varghese N."/>
            <person name="Submissions S."/>
        </authorList>
    </citation>
    <scope>NUCLEOTIDE SEQUENCE [LARGE SCALE GENOMIC DNA]</scope>
    <source>
        <strain evidence="3 4">Mar_2010_102</strain>
    </source>
</reference>
<dbReference type="PROSITE" id="PS51352">
    <property type="entry name" value="THIOREDOXIN_2"/>
    <property type="match status" value="1"/>
</dbReference>
<proteinExistence type="predicted"/>
<dbReference type="GO" id="GO:0016209">
    <property type="term" value="F:antioxidant activity"/>
    <property type="evidence" value="ECO:0007669"/>
    <property type="project" value="InterPro"/>
</dbReference>
<dbReference type="CDD" id="cd02966">
    <property type="entry name" value="TlpA_like_family"/>
    <property type="match status" value="1"/>
</dbReference>
<keyword evidence="1" id="KW-0676">Redox-active center</keyword>
<evidence type="ECO:0000313" key="3">
    <source>
        <dbReference type="EMBL" id="SDS12177.1"/>
    </source>
</evidence>
<dbReference type="InterPro" id="IPR000866">
    <property type="entry name" value="AhpC/TSA"/>
</dbReference>
<dbReference type="Proteomes" id="UP000198858">
    <property type="component" value="Chromosome I"/>
</dbReference>
<evidence type="ECO:0000259" key="2">
    <source>
        <dbReference type="PROSITE" id="PS51352"/>
    </source>
</evidence>
<dbReference type="InterPro" id="IPR013766">
    <property type="entry name" value="Thioredoxin_domain"/>
</dbReference>
<dbReference type="InterPro" id="IPR050553">
    <property type="entry name" value="Thioredoxin_ResA/DsbE_sf"/>
</dbReference>
<dbReference type="PROSITE" id="PS51257">
    <property type="entry name" value="PROKAR_LIPOPROTEIN"/>
    <property type="match status" value="1"/>
</dbReference>
<evidence type="ECO:0000313" key="4">
    <source>
        <dbReference type="Proteomes" id="UP000198858"/>
    </source>
</evidence>
<dbReference type="PROSITE" id="PS00194">
    <property type="entry name" value="THIOREDOXIN_1"/>
    <property type="match status" value="1"/>
</dbReference>
<dbReference type="Gene3D" id="3.40.30.10">
    <property type="entry name" value="Glutaredoxin"/>
    <property type="match status" value="1"/>
</dbReference>
<keyword evidence="4" id="KW-1185">Reference proteome</keyword>
<dbReference type="Pfam" id="PF00578">
    <property type="entry name" value="AhpC-TSA"/>
    <property type="match status" value="1"/>
</dbReference>
<accession>A0A1H1PM59</accession>
<evidence type="ECO:0000256" key="1">
    <source>
        <dbReference type="ARBA" id="ARBA00023284"/>
    </source>
</evidence>
<dbReference type="SUPFAM" id="SSF52833">
    <property type="entry name" value="Thioredoxin-like"/>
    <property type="match status" value="1"/>
</dbReference>
<dbReference type="EMBL" id="LT629745">
    <property type="protein sequence ID" value="SDS12177.1"/>
    <property type="molecule type" value="Genomic_DNA"/>
</dbReference>
<dbReference type="RefSeq" id="WP_089662557.1">
    <property type="nucleotide sequence ID" value="NZ_LT629745.1"/>
</dbReference>
<dbReference type="InterPro" id="IPR036249">
    <property type="entry name" value="Thioredoxin-like_sf"/>
</dbReference>
<sequence length="641" mass="73383">MRNFTQLLVLAMLVSFSSCEDEKSEDPGMNIGKLYISKSKPQPGETINIKYSGETSDETETTVNYLVNTTKYPADIEFRDSAGVHNANLQIPDSVQAIAFNFKNGDVYEANDQKGYVISLYDENGKEIKGAGAAKGIYYAGASEQFNVKIDKDSALAMIEKDLEKNPELVSEFEVDYSNVLMRTNREKGQSYIDERIAYYSKKDSLTAEEYEALFYLYDHKGAEKESDSINKIAIEKYSKSKLAQRDLMFKVFQAKDQQEKLKYFNQYEENIGAKNYFRNTMLRLIADGYVNEKDWKAFNEYVAKMDDLDIKASLFNNTAWNMAQEDENLEKAAELSQRSLKLIQESLGNYENKPDFFSRKQFDRSLKSRESLYADTYAYIQYKQGDLQGAIETQKNALTENSGSDMTTRYVKYLLEAEQYNLAQEKAEEFMVDNRADAEMQDYLKTAYAKNDNSENFETYLAGIEDKALQNTRTELEKNMLSEEAPSFQLKDLKGNEIELSSLKGKTVILDFWATWCGPCKMSFPGMQKAIDKFANNKNVEFLFVNTWETGEDRNEKVTNFIEENEYDFNVLMDEPVAEGSRDFSVVSEYGIKGIPTKIIIGPDGMINFKKVGYSGNNEKLLKEIGIMIELTQKKKEPEA</sequence>
<dbReference type="GO" id="GO:0016491">
    <property type="term" value="F:oxidoreductase activity"/>
    <property type="evidence" value="ECO:0007669"/>
    <property type="project" value="InterPro"/>
</dbReference>
<dbReference type="PANTHER" id="PTHR42852">
    <property type="entry name" value="THIOL:DISULFIDE INTERCHANGE PROTEIN DSBE"/>
    <property type="match status" value="1"/>
</dbReference>
<dbReference type="PANTHER" id="PTHR42852:SF17">
    <property type="entry name" value="THIOREDOXIN-LIKE PROTEIN HI_1115"/>
    <property type="match status" value="1"/>
</dbReference>